<proteinExistence type="predicted"/>
<accession>A0A1F7RZP6</accession>
<sequence>MKTFTLKLPELLEIKLKSYARKKGESQSEITRRALIKYLSSDDKEHLGSFYDLSSDLAGCFKGSSDLSKNKSYLEGYGR</sequence>
<dbReference type="Proteomes" id="UP000179266">
    <property type="component" value="Unassembled WGS sequence"/>
</dbReference>
<dbReference type="AlphaFoldDB" id="A0A1F7RZP6"/>
<organism evidence="1 2">
    <name type="scientific">Candidatus Schekmanbacteria bacterium RBG_13_48_7</name>
    <dbReference type="NCBI Taxonomy" id="1817878"/>
    <lineage>
        <taxon>Bacteria</taxon>
        <taxon>Candidatus Schekmaniibacteriota</taxon>
    </lineage>
</organism>
<evidence type="ECO:0008006" key="3">
    <source>
        <dbReference type="Google" id="ProtNLM"/>
    </source>
</evidence>
<evidence type="ECO:0000313" key="2">
    <source>
        <dbReference type="Proteomes" id="UP000179266"/>
    </source>
</evidence>
<dbReference type="EMBL" id="MGDD01000123">
    <property type="protein sequence ID" value="OGL46528.1"/>
    <property type="molecule type" value="Genomic_DNA"/>
</dbReference>
<evidence type="ECO:0000313" key="1">
    <source>
        <dbReference type="EMBL" id="OGL46528.1"/>
    </source>
</evidence>
<gene>
    <name evidence="1" type="ORF">A2161_22065</name>
</gene>
<comment type="caution">
    <text evidence="1">The sequence shown here is derived from an EMBL/GenBank/DDBJ whole genome shotgun (WGS) entry which is preliminary data.</text>
</comment>
<reference evidence="1 2" key="1">
    <citation type="journal article" date="2016" name="Nat. Commun.">
        <title>Thousands of microbial genomes shed light on interconnected biogeochemical processes in an aquifer system.</title>
        <authorList>
            <person name="Anantharaman K."/>
            <person name="Brown C.T."/>
            <person name="Hug L.A."/>
            <person name="Sharon I."/>
            <person name="Castelle C.J."/>
            <person name="Probst A.J."/>
            <person name="Thomas B.C."/>
            <person name="Singh A."/>
            <person name="Wilkins M.J."/>
            <person name="Karaoz U."/>
            <person name="Brodie E.L."/>
            <person name="Williams K.H."/>
            <person name="Hubbard S.S."/>
            <person name="Banfield J.F."/>
        </authorList>
    </citation>
    <scope>NUCLEOTIDE SEQUENCE [LARGE SCALE GENOMIC DNA]</scope>
</reference>
<protein>
    <recommendedName>
        <fullName evidence="3">Ribbon-helix-helix protein CopG domain-containing protein</fullName>
    </recommendedName>
</protein>
<dbReference type="CDD" id="cd21631">
    <property type="entry name" value="RHH_CopG_NikR-like"/>
    <property type="match status" value="1"/>
</dbReference>
<name>A0A1F7RZP6_9BACT</name>